<feature type="domain" description="PIN" evidence="1">
    <location>
        <begin position="9"/>
        <end position="112"/>
    </location>
</feature>
<dbReference type="RefSeq" id="WP_014686372.1">
    <property type="nucleotide sequence ID" value="NC_017791.1"/>
</dbReference>
<dbReference type="EMBL" id="CP002193">
    <property type="protein sequence ID" value="AFD27275.1"/>
    <property type="molecule type" value="Genomic_DNA"/>
</dbReference>
<keyword evidence="4" id="KW-1185">Reference proteome</keyword>
<reference evidence="3 4" key="1">
    <citation type="journal article" date="2012" name="PLoS ONE">
        <title>Genome sequence and transcriptome analysis of the radioresistant bacterium Deinococcus gobiensis: insights into the extreme environmental adaptations.</title>
        <authorList>
            <person name="Yuan M."/>
            <person name="Chen M."/>
            <person name="Zhang W."/>
            <person name="Lu W."/>
            <person name="Wang J."/>
            <person name="Yang M."/>
            <person name="Zhao P."/>
            <person name="Tang R."/>
            <person name="Li X."/>
            <person name="Hao Y."/>
            <person name="Zhou Z."/>
            <person name="Zhan Y."/>
            <person name="Yu H."/>
            <person name="Teng C."/>
            <person name="Yan Y."/>
            <person name="Ping S."/>
            <person name="Wang Y."/>
            <person name="Lin M."/>
        </authorList>
    </citation>
    <scope>NUCLEOTIDE SEQUENCE [LARGE SCALE GENOMIC DNA]</scope>
    <source>
        <strain evidence="4">DSM 21396 / JCM 16679 / CGMCC 1.7299 / I-0</strain>
        <plasmid evidence="3">P2</plasmid>
    </source>
</reference>
<dbReference type="HOGENOM" id="CLU_096418_0_1_0"/>
<feature type="domain" description="VapC50 C-terminal" evidence="2">
    <location>
        <begin position="130"/>
        <end position="182"/>
    </location>
</feature>
<dbReference type="Proteomes" id="UP000007575">
    <property type="component" value="Plasmid P2"/>
</dbReference>
<dbReference type="KEGG" id="dgo:DGo_PB0006"/>
<evidence type="ECO:0000259" key="1">
    <source>
        <dbReference type="Pfam" id="PF13470"/>
    </source>
</evidence>
<accession>H8H178</accession>
<dbReference type="InterPro" id="IPR002716">
    <property type="entry name" value="PIN_dom"/>
</dbReference>
<dbReference type="AlphaFoldDB" id="H8H178"/>
<evidence type="ECO:0000313" key="4">
    <source>
        <dbReference type="Proteomes" id="UP000007575"/>
    </source>
</evidence>
<evidence type="ECO:0000313" key="3">
    <source>
        <dbReference type="EMBL" id="AFD27275.1"/>
    </source>
</evidence>
<dbReference type="OrthoDB" id="211933at2"/>
<dbReference type="PATRIC" id="fig|745776.4.peg.3422"/>
<protein>
    <submittedName>
        <fullName evidence="3">Uncharacterized protein</fullName>
    </submittedName>
</protein>
<organism evidence="3 4">
    <name type="scientific">Deinococcus gobiensis (strain DSM 21396 / JCM 16679 / CGMCC 1.7299 / I-0)</name>
    <dbReference type="NCBI Taxonomy" id="745776"/>
    <lineage>
        <taxon>Bacteria</taxon>
        <taxon>Thermotogati</taxon>
        <taxon>Deinococcota</taxon>
        <taxon>Deinococci</taxon>
        <taxon>Deinococcales</taxon>
        <taxon>Deinococcaceae</taxon>
        <taxon>Deinococcus</taxon>
    </lineage>
</organism>
<evidence type="ECO:0000259" key="2">
    <source>
        <dbReference type="Pfam" id="PF26343"/>
    </source>
</evidence>
<geneLocation type="plasmid" evidence="3 4">
    <name>P2</name>
</geneLocation>
<proteinExistence type="predicted"/>
<gene>
    <name evidence="3" type="ordered locus">DGo_PB0006</name>
</gene>
<dbReference type="Pfam" id="PF26343">
    <property type="entry name" value="VapC50_C"/>
    <property type="match status" value="1"/>
</dbReference>
<name>H8H178_DEIGI</name>
<dbReference type="Pfam" id="PF13470">
    <property type="entry name" value="PIN_3"/>
    <property type="match status" value="1"/>
</dbReference>
<keyword evidence="3" id="KW-0614">Plasmid</keyword>
<dbReference type="InterPro" id="IPR058652">
    <property type="entry name" value="VapC50_C"/>
</dbReference>
<sequence>MQANPIVLCDANVLYGQWLRDLVMWLGTVALVRPRWTERIEQEWLGNLLEHRPDLDAARVQRTAQLMNQVLPEAKVPTPHDAPLLTLPDPDDVHVLQAALAAEATYLLTFNLADFPEDVCRRVGIEVLHPDTFLVQLHQAQPEMVQQTLVRLQRQKVRPPLSWQELAQAFGRAGLAQFSRLLLDHPPDT</sequence>